<gene>
    <name evidence="1" type="ORF">NCTC13093_00001</name>
</gene>
<dbReference type="AlphaFoldDB" id="A0A2X0VLI7"/>
<sequence>MLKTKSFKRILYIVDRTSLGDQTIDVFKDVELEDYLT</sequence>
<evidence type="ECO:0000313" key="1">
    <source>
        <dbReference type="EMBL" id="SPT68590.1"/>
    </source>
</evidence>
<proteinExistence type="predicted"/>
<reference evidence="1 2" key="1">
    <citation type="submission" date="2018-06" db="EMBL/GenBank/DDBJ databases">
        <authorList>
            <consortium name="Pathogen Informatics"/>
            <person name="Doyle S."/>
        </authorList>
    </citation>
    <scope>NUCLEOTIDE SEQUENCE [LARGE SCALE GENOMIC DNA]</scope>
    <source>
        <strain evidence="1 2">NCTC13093</strain>
    </source>
</reference>
<name>A0A2X0VLI7_9GAMM</name>
<keyword evidence="2" id="KW-1185">Reference proteome</keyword>
<organism evidence="1 2">
    <name type="scientific">Anaerobiospirillum thomasii</name>
    <dbReference type="NCBI Taxonomy" id="179995"/>
    <lineage>
        <taxon>Bacteria</taxon>
        <taxon>Pseudomonadati</taxon>
        <taxon>Pseudomonadota</taxon>
        <taxon>Gammaproteobacteria</taxon>
        <taxon>Aeromonadales</taxon>
        <taxon>Succinivibrionaceae</taxon>
        <taxon>Anaerobiospirillum</taxon>
    </lineage>
</organism>
<accession>A0A2X0VLI7</accession>
<dbReference type="Proteomes" id="UP000250086">
    <property type="component" value="Unassembled WGS sequence"/>
</dbReference>
<evidence type="ECO:0000313" key="2">
    <source>
        <dbReference type="Proteomes" id="UP000250086"/>
    </source>
</evidence>
<protein>
    <submittedName>
        <fullName evidence="1">Type I restriction enzyme EcoKI subunit R</fullName>
    </submittedName>
</protein>
<dbReference type="EMBL" id="UAPV01000001">
    <property type="protein sequence ID" value="SPT68590.1"/>
    <property type="molecule type" value="Genomic_DNA"/>
</dbReference>